<dbReference type="InterPro" id="IPR019861">
    <property type="entry name" value="PorP/SprF_Bacteroidetes"/>
</dbReference>
<gene>
    <name evidence="2" type="primary">porP</name>
    <name evidence="2" type="ORF">RCZ01_20410</name>
</gene>
<evidence type="ECO:0000313" key="3">
    <source>
        <dbReference type="Proteomes" id="UP000398217"/>
    </source>
</evidence>
<dbReference type="NCBIfam" id="TIGR03519">
    <property type="entry name" value="T9SS_PorP_fam"/>
    <property type="match status" value="1"/>
</dbReference>
<feature type="chain" id="PRO_5024380415" evidence="1">
    <location>
        <begin position="21"/>
        <end position="303"/>
    </location>
</feature>
<dbReference type="Proteomes" id="UP000398217">
    <property type="component" value="Unassembled WGS sequence"/>
</dbReference>
<evidence type="ECO:0000256" key="1">
    <source>
        <dbReference type="SAM" id="SignalP"/>
    </source>
</evidence>
<evidence type="ECO:0000313" key="2">
    <source>
        <dbReference type="EMBL" id="GET46739.1"/>
    </source>
</evidence>
<name>A0A5M4BB03_9FLAO</name>
<feature type="signal peptide" evidence="1">
    <location>
        <begin position="1"/>
        <end position="20"/>
    </location>
</feature>
<keyword evidence="3" id="KW-1185">Reference proteome</keyword>
<proteinExistence type="predicted"/>
<accession>A0A5M4BB03</accession>
<dbReference type="Pfam" id="PF11751">
    <property type="entry name" value="PorP_SprF"/>
    <property type="match status" value="1"/>
</dbReference>
<keyword evidence="1" id="KW-0732">Signal</keyword>
<dbReference type="RefSeq" id="WP_155285366.1">
    <property type="nucleotide sequence ID" value="NZ_BLBC01000014.1"/>
</dbReference>
<comment type="caution">
    <text evidence="2">The sequence shown here is derived from an EMBL/GenBank/DDBJ whole genome shotgun (WGS) entry which is preliminary data.</text>
</comment>
<sequence>MKRIAISTILFLTLFFSVKAQQTPSFSEYNHNPFLVNPAYAGLLDKAMISLSTFTAKGFSGRVEGAPTTFTASGVLPFNDRNFALGIGVVSDKTGTISNNSLQATYAYVLDLTYYESRPQWALYRPHALSFGITAGARFFQDDLLNLGLQNDPRFSENVSATIPTVGISMVYNHNLFFAGISAPNLIGNALAKNVNVIKLTYPFYAYFGYRFYIDRFETMILQPNFLLKYENQAPFQADANLSFIYKNILEIGLGYKTVSAVNAMIGIRISKIFRATYGYSHHVSLEQNYLKDVHGFSLSCFL</sequence>
<dbReference type="EMBL" id="BLBC01000014">
    <property type="protein sequence ID" value="GET46739.1"/>
    <property type="molecule type" value="Genomic_DNA"/>
</dbReference>
<organism evidence="2 3">
    <name type="scientific">Capnocytophaga felis</name>
    <dbReference type="NCBI Taxonomy" id="2267611"/>
    <lineage>
        <taxon>Bacteria</taxon>
        <taxon>Pseudomonadati</taxon>
        <taxon>Bacteroidota</taxon>
        <taxon>Flavobacteriia</taxon>
        <taxon>Flavobacteriales</taxon>
        <taxon>Flavobacteriaceae</taxon>
        <taxon>Capnocytophaga</taxon>
    </lineage>
</organism>
<dbReference type="AlphaFoldDB" id="A0A5M4BB03"/>
<dbReference type="OrthoDB" id="1172751at2"/>
<protein>
    <submittedName>
        <fullName evidence="2">Membrane protein</fullName>
    </submittedName>
</protein>
<reference evidence="3" key="1">
    <citation type="journal article" date="2020" name="Int. J. Syst. Evol. Microbiol.">
        <title>Capnocytophaga felis sp. nov. isolated from the feline oral cavity.</title>
        <authorList>
            <person name="Suzuki M."/>
            <person name="Umeda K."/>
            <person name="Kimura M."/>
            <person name="Imaoka K."/>
            <person name="Morikawa S."/>
            <person name="Maeda K."/>
        </authorList>
    </citation>
    <scope>NUCLEOTIDE SEQUENCE [LARGE SCALE GENOMIC DNA]</scope>
    <source>
        <strain evidence="3">KC07070</strain>
    </source>
</reference>